<dbReference type="AlphaFoldDB" id="A0A2D2D3S6"/>
<dbReference type="GO" id="GO:0032267">
    <property type="term" value="F:tRNA(Ile)-lysidine synthase activity"/>
    <property type="evidence" value="ECO:0007669"/>
    <property type="project" value="UniProtKB-EC"/>
</dbReference>
<evidence type="ECO:0000256" key="4">
    <source>
        <dbReference type="ARBA" id="ARBA00022840"/>
    </source>
</evidence>
<keyword evidence="6" id="KW-0963">Cytoplasm</keyword>
<evidence type="ECO:0000256" key="3">
    <source>
        <dbReference type="ARBA" id="ARBA00022741"/>
    </source>
</evidence>
<name>A0A2D2D3S6_METT3</name>
<dbReference type="PANTHER" id="PTHR43033">
    <property type="entry name" value="TRNA(ILE)-LYSIDINE SYNTHASE-RELATED"/>
    <property type="match status" value="1"/>
</dbReference>
<dbReference type="NCBIfam" id="TIGR02432">
    <property type="entry name" value="lysidine_TilS_N"/>
    <property type="match status" value="1"/>
</dbReference>
<dbReference type="GO" id="GO:0005737">
    <property type="term" value="C:cytoplasm"/>
    <property type="evidence" value="ECO:0007669"/>
    <property type="project" value="UniProtKB-SubCell"/>
</dbReference>
<dbReference type="HAMAP" id="MF_01161">
    <property type="entry name" value="tRNA_Ile_lys_synt"/>
    <property type="match status" value="1"/>
</dbReference>
<evidence type="ECO:0000256" key="7">
    <source>
        <dbReference type="SAM" id="MobiDB-lite"/>
    </source>
</evidence>
<dbReference type="InterPro" id="IPR011063">
    <property type="entry name" value="TilS/TtcA_N"/>
</dbReference>
<dbReference type="PANTHER" id="PTHR43033:SF1">
    <property type="entry name" value="TRNA(ILE)-LYSIDINE SYNTHASE-RELATED"/>
    <property type="match status" value="1"/>
</dbReference>
<keyword evidence="3 6" id="KW-0547">Nucleotide-binding</keyword>
<protein>
    <recommendedName>
        <fullName evidence="6">tRNA(Ile)-lysidine synthase</fullName>
        <ecNumber evidence="6">6.3.4.19</ecNumber>
    </recommendedName>
    <alternativeName>
        <fullName evidence="6">tRNA(Ile)-2-lysyl-cytidine synthase</fullName>
    </alternativeName>
    <alternativeName>
        <fullName evidence="6">tRNA(Ile)-lysidine synthetase</fullName>
    </alternativeName>
</protein>
<dbReference type="CDD" id="cd01992">
    <property type="entry name" value="TilS_N"/>
    <property type="match status" value="1"/>
</dbReference>
<accession>A0A2D2D3S6</accession>
<evidence type="ECO:0000256" key="2">
    <source>
        <dbReference type="ARBA" id="ARBA00022694"/>
    </source>
</evidence>
<dbReference type="GO" id="GO:0005524">
    <property type="term" value="F:ATP binding"/>
    <property type="evidence" value="ECO:0007669"/>
    <property type="project" value="UniProtKB-UniRule"/>
</dbReference>
<dbReference type="STRING" id="595536.GCA_000178815_01480"/>
<dbReference type="Gene3D" id="3.40.50.620">
    <property type="entry name" value="HUPs"/>
    <property type="match status" value="1"/>
</dbReference>
<dbReference type="EC" id="6.3.4.19" evidence="6"/>
<keyword evidence="10" id="KW-1185">Reference proteome</keyword>
<evidence type="ECO:0000256" key="5">
    <source>
        <dbReference type="ARBA" id="ARBA00048539"/>
    </source>
</evidence>
<feature type="binding site" evidence="6">
    <location>
        <begin position="28"/>
        <end position="33"/>
    </location>
    <ligand>
        <name>ATP</name>
        <dbReference type="ChEBI" id="CHEBI:30616"/>
    </ligand>
</feature>
<evidence type="ECO:0000256" key="1">
    <source>
        <dbReference type="ARBA" id="ARBA00022598"/>
    </source>
</evidence>
<gene>
    <name evidence="6 9" type="primary">tilS</name>
    <name evidence="9" type="ORF">CQW49_18520</name>
</gene>
<feature type="domain" description="tRNA(Ile)-lysidine/2-thiocytidine synthase N-terminal" evidence="8">
    <location>
        <begin position="23"/>
        <end position="201"/>
    </location>
</feature>
<comment type="similarity">
    <text evidence="6">Belongs to the tRNA(Ile)-lysidine synthase family.</text>
</comment>
<evidence type="ECO:0000256" key="6">
    <source>
        <dbReference type="HAMAP-Rule" id="MF_01161"/>
    </source>
</evidence>
<organism evidence="9 10">
    <name type="scientific">Methylosinus trichosporium (strain ATCC 35070 / NCIMB 11131 / UNIQEM 75 / OB3b)</name>
    <dbReference type="NCBI Taxonomy" id="595536"/>
    <lineage>
        <taxon>Bacteria</taxon>
        <taxon>Pseudomonadati</taxon>
        <taxon>Pseudomonadota</taxon>
        <taxon>Alphaproteobacteria</taxon>
        <taxon>Hyphomicrobiales</taxon>
        <taxon>Methylocystaceae</taxon>
        <taxon>Methylosinus</taxon>
    </lineage>
</organism>
<comment type="function">
    <text evidence="6">Ligates lysine onto the cytidine present at position 34 of the AUA codon-specific tRNA(Ile) that contains the anticodon CAU, in an ATP-dependent manner. Cytidine is converted to lysidine, thus changing the amino acid specificity of the tRNA from methionine to isoleucine.</text>
</comment>
<evidence type="ECO:0000313" key="9">
    <source>
        <dbReference type="EMBL" id="ATQ69652.1"/>
    </source>
</evidence>
<comment type="domain">
    <text evidence="6">The N-terminal region contains the highly conserved SGGXDS motif, predicted to be a P-loop motif involved in ATP binding.</text>
</comment>
<keyword evidence="1 6" id="KW-0436">Ligase</keyword>
<keyword evidence="2 6" id="KW-0819">tRNA processing</keyword>
<keyword evidence="4 6" id="KW-0067">ATP-binding</keyword>
<dbReference type="InterPro" id="IPR014729">
    <property type="entry name" value="Rossmann-like_a/b/a_fold"/>
</dbReference>
<comment type="subcellular location">
    <subcellularLocation>
        <location evidence="6">Cytoplasm</location>
    </subcellularLocation>
</comment>
<dbReference type="RefSeq" id="WP_024749503.1">
    <property type="nucleotide sequence ID" value="NZ_ADVE02000001.1"/>
</dbReference>
<dbReference type="Proteomes" id="UP000230709">
    <property type="component" value="Chromosome"/>
</dbReference>
<proteinExistence type="inferred from homology"/>
<dbReference type="EMBL" id="CP023737">
    <property type="protein sequence ID" value="ATQ69652.1"/>
    <property type="molecule type" value="Genomic_DNA"/>
</dbReference>
<dbReference type="SUPFAM" id="SSF52402">
    <property type="entry name" value="Adenine nucleotide alpha hydrolases-like"/>
    <property type="match status" value="1"/>
</dbReference>
<sequence length="346" mass="37047">MPADIPLPDADHTLAPLAAHDSLLLAVSGGPDSMALMLLAARWSLRETKRIAVATVDHGLRPEAAEEARRVGEWARALGFEHHILRWEGEKPRSRIQERARDARYRLLADCARTVGASAIVAAHHADDQAETILFRLTRGSGVAGLAGMAPASRLDGLALLRPLLGLRKQALEALCEAAGQPFFRDPSNENPAYARVRLRSLSALLAEQGLSVDALLRLSARAARAEEALVEAAAEAAAALPAMRDASTFRVAAAPMAALPRELLRRVVAAEVMRIGGAEPRLERQERACERLHEALAAGASFKTTLGGVTIALATHALTIRPEPPRRRGSPAVKKPCGADPMTKR</sequence>
<dbReference type="InterPro" id="IPR012094">
    <property type="entry name" value="tRNA_Ile_lys_synt"/>
</dbReference>
<comment type="catalytic activity">
    <reaction evidence="5 6">
        <text>cytidine(34) in tRNA(Ile2) + L-lysine + ATP = lysidine(34) in tRNA(Ile2) + AMP + diphosphate + H(+)</text>
        <dbReference type="Rhea" id="RHEA:43744"/>
        <dbReference type="Rhea" id="RHEA-COMP:10625"/>
        <dbReference type="Rhea" id="RHEA-COMP:10670"/>
        <dbReference type="ChEBI" id="CHEBI:15378"/>
        <dbReference type="ChEBI" id="CHEBI:30616"/>
        <dbReference type="ChEBI" id="CHEBI:32551"/>
        <dbReference type="ChEBI" id="CHEBI:33019"/>
        <dbReference type="ChEBI" id="CHEBI:82748"/>
        <dbReference type="ChEBI" id="CHEBI:83665"/>
        <dbReference type="ChEBI" id="CHEBI:456215"/>
        <dbReference type="EC" id="6.3.4.19"/>
    </reaction>
</comment>
<reference evidence="10" key="1">
    <citation type="submission" date="2017-10" db="EMBL/GenBank/DDBJ databases">
        <title>Completed PacBio SMRT sequence of Methylosinus trichosporium OB3b reveals presence of a third large plasmid.</title>
        <authorList>
            <person name="Charles T.C."/>
            <person name="Lynch M.D.J."/>
            <person name="Heil J.R."/>
            <person name="Cheng J."/>
        </authorList>
    </citation>
    <scope>NUCLEOTIDE SEQUENCE [LARGE SCALE GENOMIC DNA]</scope>
    <source>
        <strain evidence="10">OB3b</strain>
    </source>
</reference>
<dbReference type="InterPro" id="IPR012795">
    <property type="entry name" value="tRNA_Ile_lys_synt_N"/>
</dbReference>
<evidence type="ECO:0000259" key="8">
    <source>
        <dbReference type="Pfam" id="PF01171"/>
    </source>
</evidence>
<evidence type="ECO:0000313" key="10">
    <source>
        <dbReference type="Proteomes" id="UP000230709"/>
    </source>
</evidence>
<feature type="region of interest" description="Disordered" evidence="7">
    <location>
        <begin position="322"/>
        <end position="346"/>
    </location>
</feature>
<dbReference type="KEGG" id="mtw:CQW49_18520"/>
<dbReference type="Pfam" id="PF01171">
    <property type="entry name" value="ATP_bind_3"/>
    <property type="match status" value="1"/>
</dbReference>
<dbReference type="GO" id="GO:0006400">
    <property type="term" value="P:tRNA modification"/>
    <property type="evidence" value="ECO:0007669"/>
    <property type="project" value="UniProtKB-UniRule"/>
</dbReference>